<name>A0A848G9G0_9RHOO</name>
<dbReference type="NCBIfam" id="TIGR02595">
    <property type="entry name" value="PEP_CTERM"/>
    <property type="match status" value="1"/>
</dbReference>
<evidence type="ECO:0000313" key="2">
    <source>
        <dbReference type="EMBL" id="NML26191.1"/>
    </source>
</evidence>
<feature type="signal peptide" evidence="1">
    <location>
        <begin position="1"/>
        <end position="31"/>
    </location>
</feature>
<dbReference type="EMBL" id="JABBGA010000007">
    <property type="protein sequence ID" value="NML26191.1"/>
    <property type="molecule type" value="Genomic_DNA"/>
</dbReference>
<dbReference type="InterPro" id="IPR013424">
    <property type="entry name" value="Ice-binding_C"/>
</dbReference>
<dbReference type="RefSeq" id="WP_169145736.1">
    <property type="nucleotide sequence ID" value="NZ_JABBGA010000007.1"/>
</dbReference>
<keyword evidence="1" id="KW-0732">Signal</keyword>
<sequence length="219" mass="22638">MSSLISPRCSALLGQLTLASTFLALGAPASAVEVRIDPGRSSVSFISTAPPICDLSGQCSVPTPSQVFSLSGHFEVVREAIFLPSPFDPANVIDMTLIHFDSAVVDAGGAAALGFVFPDFAGVVAGTHVSGSDDACVFFPGVCVGWSLFHNTYEGDFDGQTLILTGQSPLNGFESFTYSLVATTVPEPGALACLLGAGLGWLASRRRGPGRVNTPARGR</sequence>
<feature type="chain" id="PRO_5032716886" evidence="1">
    <location>
        <begin position="32"/>
        <end position="219"/>
    </location>
</feature>
<organism evidence="2 3">
    <name type="scientific">Zoogloea dura</name>
    <dbReference type="NCBI Taxonomy" id="2728840"/>
    <lineage>
        <taxon>Bacteria</taxon>
        <taxon>Pseudomonadati</taxon>
        <taxon>Pseudomonadota</taxon>
        <taxon>Betaproteobacteria</taxon>
        <taxon>Rhodocyclales</taxon>
        <taxon>Zoogloeaceae</taxon>
        <taxon>Zoogloea</taxon>
    </lineage>
</organism>
<dbReference type="AlphaFoldDB" id="A0A848G9G0"/>
<proteinExistence type="predicted"/>
<comment type="caution">
    <text evidence="2">The sequence shown here is derived from an EMBL/GenBank/DDBJ whole genome shotgun (WGS) entry which is preliminary data.</text>
</comment>
<gene>
    <name evidence="2" type="ORF">HHL15_10605</name>
</gene>
<keyword evidence="3" id="KW-1185">Reference proteome</keyword>
<reference evidence="2 3" key="1">
    <citation type="submission" date="2020-04" db="EMBL/GenBank/DDBJ databases">
        <title>Zoogloea sp. G-4-1-14 isolated from soil.</title>
        <authorList>
            <person name="Dahal R.H."/>
        </authorList>
    </citation>
    <scope>NUCLEOTIDE SEQUENCE [LARGE SCALE GENOMIC DNA]</scope>
    <source>
        <strain evidence="2 3">G-4-1-14</strain>
    </source>
</reference>
<evidence type="ECO:0000313" key="3">
    <source>
        <dbReference type="Proteomes" id="UP000580043"/>
    </source>
</evidence>
<dbReference type="Proteomes" id="UP000580043">
    <property type="component" value="Unassembled WGS sequence"/>
</dbReference>
<accession>A0A848G9G0</accession>
<protein>
    <submittedName>
        <fullName evidence="2">PEP-CTERM sorting domain-containing protein</fullName>
    </submittedName>
</protein>
<evidence type="ECO:0000256" key="1">
    <source>
        <dbReference type="SAM" id="SignalP"/>
    </source>
</evidence>